<feature type="region of interest" description="Disordered" evidence="1">
    <location>
        <begin position="20"/>
        <end position="64"/>
    </location>
</feature>
<gene>
    <name evidence="2" type="ORF">GCM10010260_59240</name>
</gene>
<dbReference type="EMBL" id="BMTD01000015">
    <property type="protein sequence ID" value="GGV12607.1"/>
    <property type="molecule type" value="Genomic_DNA"/>
</dbReference>
<name>A0A918IHU5_9ACTN</name>
<keyword evidence="3" id="KW-1185">Reference proteome</keyword>
<comment type="caution">
    <text evidence="2">The sequence shown here is derived from an EMBL/GenBank/DDBJ whole genome shotgun (WGS) entry which is preliminary data.</text>
</comment>
<accession>A0A918IHU5</accession>
<dbReference type="AlphaFoldDB" id="A0A918IHU5"/>
<feature type="compositionally biased region" description="Basic and acidic residues" evidence="1">
    <location>
        <begin position="38"/>
        <end position="64"/>
    </location>
</feature>
<reference evidence="2" key="2">
    <citation type="submission" date="2020-09" db="EMBL/GenBank/DDBJ databases">
        <authorList>
            <person name="Sun Q."/>
            <person name="Ohkuma M."/>
        </authorList>
    </citation>
    <scope>NUCLEOTIDE SEQUENCE</scope>
    <source>
        <strain evidence="2">JCM 4369</strain>
    </source>
</reference>
<evidence type="ECO:0000256" key="1">
    <source>
        <dbReference type="SAM" id="MobiDB-lite"/>
    </source>
</evidence>
<proteinExistence type="predicted"/>
<organism evidence="2 3">
    <name type="scientific">Streptomyces filipinensis</name>
    <dbReference type="NCBI Taxonomy" id="66887"/>
    <lineage>
        <taxon>Bacteria</taxon>
        <taxon>Bacillati</taxon>
        <taxon>Actinomycetota</taxon>
        <taxon>Actinomycetes</taxon>
        <taxon>Kitasatosporales</taxon>
        <taxon>Streptomycetaceae</taxon>
        <taxon>Streptomyces</taxon>
    </lineage>
</organism>
<dbReference type="Proteomes" id="UP000618795">
    <property type="component" value="Unassembled WGS sequence"/>
</dbReference>
<evidence type="ECO:0000313" key="3">
    <source>
        <dbReference type="Proteomes" id="UP000618795"/>
    </source>
</evidence>
<sequence length="64" mass="7193">MEAVVRRHKTLGVWVPVWGRGPCRNPECGAATRTSRRQKGEPSARDAGMESRDPYKPVIDDSRD</sequence>
<evidence type="ECO:0000313" key="2">
    <source>
        <dbReference type="EMBL" id="GGV12607.1"/>
    </source>
</evidence>
<protein>
    <submittedName>
        <fullName evidence="2">Uncharacterized protein</fullName>
    </submittedName>
</protein>
<reference evidence="2" key="1">
    <citation type="journal article" date="2014" name="Int. J. Syst. Evol. Microbiol.">
        <title>Complete genome sequence of Corynebacterium casei LMG S-19264T (=DSM 44701T), isolated from a smear-ripened cheese.</title>
        <authorList>
            <consortium name="US DOE Joint Genome Institute (JGI-PGF)"/>
            <person name="Walter F."/>
            <person name="Albersmeier A."/>
            <person name="Kalinowski J."/>
            <person name="Ruckert C."/>
        </authorList>
    </citation>
    <scope>NUCLEOTIDE SEQUENCE</scope>
    <source>
        <strain evidence="2">JCM 4369</strain>
    </source>
</reference>